<reference evidence="2 3" key="1">
    <citation type="journal article" date="2013" name="Int. J. Syst. Evol. Microbiol.">
        <title>Kordia antarctica sp. nov., isolated from Antarctic seawater.</title>
        <authorList>
            <person name="Baek K."/>
            <person name="Choi A."/>
            <person name="Kang I."/>
            <person name="Lee K."/>
            <person name="Cho J.C."/>
        </authorList>
    </citation>
    <scope>NUCLEOTIDE SEQUENCE [LARGE SCALE GENOMIC DNA]</scope>
    <source>
        <strain evidence="2 3">IMCC3317</strain>
    </source>
</reference>
<evidence type="ECO:0000313" key="3">
    <source>
        <dbReference type="Proteomes" id="UP000464657"/>
    </source>
</evidence>
<name>A0A7L4ZS06_9FLAO</name>
<dbReference type="OrthoDB" id="1449607at2"/>
<dbReference type="Proteomes" id="UP000464657">
    <property type="component" value="Chromosome"/>
</dbReference>
<feature type="chain" id="PRO_5029668694" evidence="1">
    <location>
        <begin position="22"/>
        <end position="133"/>
    </location>
</feature>
<evidence type="ECO:0000256" key="1">
    <source>
        <dbReference type="SAM" id="SignalP"/>
    </source>
</evidence>
<sequence length="133" mass="15029">MKNSIKYILLLLITTSFFSCEEENNFQEPDIQLTSVYTLTDIDVTDAPVKINIYREKNLIIEYVSDVTPLSFTSNNYSDTSDDVNYQISVTKTDDTTSYSYVIAADRVTGDGTLTIDGTTVYNITVIEDQVYN</sequence>
<dbReference type="RefSeq" id="WP_160131712.1">
    <property type="nucleotide sequence ID" value="NZ_CP019288.1"/>
</dbReference>
<protein>
    <submittedName>
        <fullName evidence="2">Uncharacterized protein</fullName>
    </submittedName>
</protein>
<dbReference type="EMBL" id="CP019288">
    <property type="protein sequence ID" value="QHI39220.1"/>
    <property type="molecule type" value="Genomic_DNA"/>
</dbReference>
<evidence type="ECO:0000313" key="2">
    <source>
        <dbReference type="EMBL" id="QHI39220.1"/>
    </source>
</evidence>
<organism evidence="2 3">
    <name type="scientific">Kordia antarctica</name>
    <dbReference type="NCBI Taxonomy" id="1218801"/>
    <lineage>
        <taxon>Bacteria</taxon>
        <taxon>Pseudomonadati</taxon>
        <taxon>Bacteroidota</taxon>
        <taxon>Flavobacteriia</taxon>
        <taxon>Flavobacteriales</taxon>
        <taxon>Flavobacteriaceae</taxon>
        <taxon>Kordia</taxon>
    </lineage>
</organism>
<accession>A0A7L4ZS06</accession>
<keyword evidence="3" id="KW-1185">Reference proteome</keyword>
<gene>
    <name evidence="2" type="ORF">IMCC3317_46250</name>
</gene>
<dbReference type="AlphaFoldDB" id="A0A7L4ZS06"/>
<dbReference type="PROSITE" id="PS51257">
    <property type="entry name" value="PROKAR_LIPOPROTEIN"/>
    <property type="match status" value="1"/>
</dbReference>
<keyword evidence="1" id="KW-0732">Signal</keyword>
<dbReference type="KEGG" id="kan:IMCC3317_46250"/>
<proteinExistence type="predicted"/>
<feature type="signal peptide" evidence="1">
    <location>
        <begin position="1"/>
        <end position="21"/>
    </location>
</feature>